<dbReference type="AlphaFoldDB" id="A0A8J2KZW3"/>
<keyword evidence="3" id="KW-1185">Reference proteome</keyword>
<feature type="signal peptide" evidence="1">
    <location>
        <begin position="1"/>
        <end position="21"/>
    </location>
</feature>
<sequence>MAKFFFVQILFLILYSKAIHGVADNEEIRSEPARAIDNRPGHFWPEVMEFFKGVQALSNLQNNLQKFESNLLTCSSSNTNSQVHENNDVPKEYSGRMGKILNDAQEINNKNFQMIFETLFSMNATLTAIISEGFAKAQIKTQSCSNLPSNLQQIETTTVTDDEISKQDQQWIENMLKDPEAKLFTRTNFKGEFEEYSLETTLENGGCYNLMKFPTQIKSIETFGKCVRDPKGIRQNVTKPPTDVRTYFPDLCEFSSYEQFNNSTQTRDAGSINRILLGPKSRIEYTRAYIYSKHLNDIEPGVTEEEIEILKSLDKHDGDSLGFAIPLNLGGVLKNFNVFPQSESNKAEWAELLSSVASYLGNLGSNQVSGRSKSIDNMLKNPKAKLFARTNFKGEFEEYSLKTMPENGGCVNFNKLIKTIKSVDTFGKCVRVFANRSCMGWSLAVYPGSGNSHGILSFKFTQIQSIGPCVQNEFKFAYFQDSKGIRENITKNSTDVKTYFPDLCAFSSVEKYRDSKQPPDNGSISWISLGPKNRVEYIRAHIYLKHLTANVPDGSEEEGKIFKSLDKQVGDSLGFVIPLSMGGVLKNFNVFPQSQANRAEWGELTFNLTSDLKRLSNNQGSDKIDLCILPIACLGKFIYKFHTKVGKFSQTPSV</sequence>
<accession>A0A8J2KZW3</accession>
<dbReference type="OrthoDB" id="9973045at2759"/>
<reference evidence="2" key="1">
    <citation type="submission" date="2021-06" db="EMBL/GenBank/DDBJ databases">
        <authorList>
            <person name="Hodson N. C."/>
            <person name="Mongue J. A."/>
            <person name="Jaron S. K."/>
        </authorList>
    </citation>
    <scope>NUCLEOTIDE SEQUENCE</scope>
</reference>
<evidence type="ECO:0000313" key="3">
    <source>
        <dbReference type="Proteomes" id="UP000708208"/>
    </source>
</evidence>
<gene>
    <name evidence="2" type="ORF">AFUS01_LOCUS34013</name>
</gene>
<proteinExistence type="predicted"/>
<protein>
    <submittedName>
        <fullName evidence="2">Uncharacterized protein</fullName>
    </submittedName>
</protein>
<dbReference type="Proteomes" id="UP000708208">
    <property type="component" value="Unassembled WGS sequence"/>
</dbReference>
<feature type="chain" id="PRO_5035218802" evidence="1">
    <location>
        <begin position="22"/>
        <end position="654"/>
    </location>
</feature>
<comment type="caution">
    <text evidence="2">The sequence shown here is derived from an EMBL/GenBank/DDBJ whole genome shotgun (WGS) entry which is preliminary data.</text>
</comment>
<evidence type="ECO:0000313" key="2">
    <source>
        <dbReference type="EMBL" id="CAG7823821.1"/>
    </source>
</evidence>
<evidence type="ECO:0000256" key="1">
    <source>
        <dbReference type="SAM" id="SignalP"/>
    </source>
</evidence>
<keyword evidence="1" id="KW-0732">Signal</keyword>
<organism evidence="2 3">
    <name type="scientific">Allacma fusca</name>
    <dbReference type="NCBI Taxonomy" id="39272"/>
    <lineage>
        <taxon>Eukaryota</taxon>
        <taxon>Metazoa</taxon>
        <taxon>Ecdysozoa</taxon>
        <taxon>Arthropoda</taxon>
        <taxon>Hexapoda</taxon>
        <taxon>Collembola</taxon>
        <taxon>Symphypleona</taxon>
        <taxon>Sminthuridae</taxon>
        <taxon>Allacma</taxon>
    </lineage>
</organism>
<dbReference type="EMBL" id="CAJVCH010530700">
    <property type="protein sequence ID" value="CAG7823821.1"/>
    <property type="molecule type" value="Genomic_DNA"/>
</dbReference>
<name>A0A8J2KZW3_9HEXA</name>